<evidence type="ECO:0000256" key="1">
    <source>
        <dbReference type="ARBA" id="ARBA00005059"/>
    </source>
</evidence>
<evidence type="ECO:0000259" key="14">
    <source>
        <dbReference type="Pfam" id="PF01488"/>
    </source>
</evidence>
<feature type="active site" description="Nucleophile" evidence="8 9">
    <location>
        <position position="52"/>
    </location>
</feature>
<evidence type="ECO:0000256" key="12">
    <source>
        <dbReference type="RuleBase" id="RU000584"/>
    </source>
</evidence>
<dbReference type="NCBIfam" id="TIGR01035">
    <property type="entry name" value="hemA"/>
    <property type="match status" value="1"/>
</dbReference>
<dbReference type="GO" id="GO:0019353">
    <property type="term" value="P:protoporphyrinogen IX biosynthetic process from glutamate"/>
    <property type="evidence" value="ECO:0007669"/>
    <property type="project" value="TreeGrafter"/>
</dbReference>
<dbReference type="InterPro" id="IPR015896">
    <property type="entry name" value="4pyrrol_synth_GluRdtase_dimer"/>
</dbReference>
<dbReference type="RefSeq" id="WP_055147491.1">
    <property type="nucleotide sequence ID" value="NZ_JXSZ01000006.1"/>
</dbReference>
<dbReference type="Pfam" id="PF01488">
    <property type="entry name" value="Shikimate_DH"/>
    <property type="match status" value="1"/>
</dbReference>
<feature type="binding site" evidence="8 10">
    <location>
        <position position="121"/>
    </location>
    <ligand>
        <name>substrate</name>
    </ligand>
</feature>
<dbReference type="Gene3D" id="3.30.460.30">
    <property type="entry name" value="Glutamyl-tRNA reductase, N-terminal domain"/>
    <property type="match status" value="1"/>
</dbReference>
<name>A0A0P7C3K9_9BACT</name>
<dbReference type="SUPFAM" id="SSF69742">
    <property type="entry name" value="Glutamyl tRNA-reductase catalytic, N-terminal domain"/>
    <property type="match status" value="1"/>
</dbReference>
<evidence type="ECO:0000256" key="2">
    <source>
        <dbReference type="ARBA" id="ARBA00005916"/>
    </source>
</evidence>
<sequence length="419" mass="47180">MTGQFKAISISFKKAPLELREHIALNEGEVKALLMKIRDVYEISEALILSTCNRTEIYYLSSEDLSSGLLKLLAAEKGTLSSNLEPYCETFNNEAEAVRYLFEVGTGLHSQVVGDVQLPSQIKDAYQWCADMQMAGPFLHRLMHTVFFVNKRVFQETAFRDGAASTSYAAVETIESFLPLLKNPKILVLGLGEMGQDVVKTLHDKGYDNFTVSNRTLSKAEELSKTMDFEVVPFENILSEVHRFDIIISSVRAESPLLNLNLVNSFEHKSVKYFIDLSVPRSIDQAIEDVAGMVVYDLDEIQQKTNQALEARKAAIPHVSQIIDEALVDFNDWSNQMVVSPTIHKLKNALEQIRKDEMAKYMKSLTEEEAAKMEKITASMMQKIIKLPVLQLKAACKRGEAETLIDVLNDLFNLEKVEA</sequence>
<dbReference type="HAMAP" id="MF_00087">
    <property type="entry name" value="Glu_tRNA_reductase"/>
    <property type="match status" value="1"/>
</dbReference>
<feature type="domain" description="Glutamyl-tRNA reductase N-terminal" evidence="15">
    <location>
        <begin position="8"/>
        <end position="157"/>
    </location>
</feature>
<dbReference type="PATRIC" id="fig|1605367.3.peg.3406"/>
<accession>A0A0P7C3K9</accession>
<keyword evidence="17" id="KW-1185">Reference proteome</keyword>
<evidence type="ECO:0000256" key="7">
    <source>
        <dbReference type="ARBA" id="ARBA00047464"/>
    </source>
</evidence>
<dbReference type="UniPathway" id="UPA00251">
    <property type="reaction ID" value="UER00316"/>
</dbReference>
<evidence type="ECO:0000256" key="11">
    <source>
        <dbReference type="PIRSR" id="PIRSR000445-3"/>
    </source>
</evidence>
<dbReference type="InterPro" id="IPR000343">
    <property type="entry name" value="4pyrrol_synth_GluRdtase"/>
</dbReference>
<comment type="pathway">
    <text evidence="1 8 12">Porphyrin-containing compound metabolism; protoporphyrin-IX biosynthesis; 5-aminolevulinate from L-glutamyl-tRNA(Glu): step 1/2.</text>
</comment>
<evidence type="ECO:0000259" key="13">
    <source>
        <dbReference type="Pfam" id="PF00745"/>
    </source>
</evidence>
<dbReference type="SUPFAM" id="SSF51735">
    <property type="entry name" value="NAD(P)-binding Rossmann-fold domains"/>
    <property type="match status" value="1"/>
</dbReference>
<gene>
    <name evidence="8" type="primary">hemA</name>
    <name evidence="16" type="ORF">AFM12_10100</name>
</gene>
<keyword evidence="6 8" id="KW-0627">Porphyrin biosynthesis</keyword>
<dbReference type="InterPro" id="IPR036291">
    <property type="entry name" value="NAD(P)-bd_dom_sf"/>
</dbReference>
<feature type="binding site" evidence="8 11">
    <location>
        <begin position="190"/>
        <end position="195"/>
    </location>
    <ligand>
        <name>NADP(+)</name>
        <dbReference type="ChEBI" id="CHEBI:58349"/>
    </ligand>
</feature>
<evidence type="ECO:0000256" key="6">
    <source>
        <dbReference type="ARBA" id="ARBA00023244"/>
    </source>
</evidence>
<dbReference type="CDD" id="cd05213">
    <property type="entry name" value="NAD_bind_Glutamyl_tRNA_reduct"/>
    <property type="match status" value="1"/>
</dbReference>
<dbReference type="Proteomes" id="UP000050454">
    <property type="component" value="Unassembled WGS sequence"/>
</dbReference>
<evidence type="ECO:0000313" key="16">
    <source>
        <dbReference type="EMBL" id="KPM48898.1"/>
    </source>
</evidence>
<evidence type="ECO:0000256" key="8">
    <source>
        <dbReference type="HAMAP-Rule" id="MF_00087"/>
    </source>
</evidence>
<evidence type="ECO:0000256" key="10">
    <source>
        <dbReference type="PIRSR" id="PIRSR000445-2"/>
    </source>
</evidence>
<feature type="domain" description="Quinate/shikimate 5-dehydrogenase/glutamyl-tRNA reductase" evidence="14">
    <location>
        <begin position="177"/>
        <end position="303"/>
    </location>
</feature>
<comment type="similarity">
    <text evidence="2 8 12">Belongs to the glutamyl-tRNA reductase family.</text>
</comment>
<dbReference type="SUPFAM" id="SSF69075">
    <property type="entry name" value="Glutamyl tRNA-reductase dimerization domain"/>
    <property type="match status" value="1"/>
</dbReference>
<organism evidence="16 17">
    <name type="scientific">Jiulongibacter sediminis</name>
    <dbReference type="NCBI Taxonomy" id="1605367"/>
    <lineage>
        <taxon>Bacteria</taxon>
        <taxon>Pseudomonadati</taxon>
        <taxon>Bacteroidota</taxon>
        <taxon>Cytophagia</taxon>
        <taxon>Cytophagales</taxon>
        <taxon>Leadbetterellaceae</taxon>
        <taxon>Jiulongibacter</taxon>
    </lineage>
</organism>
<comment type="function">
    <text evidence="8">Catalyzes the NADPH-dependent reduction of glutamyl-tRNA(Glu) to glutamate 1-semialdehyde (GSA).</text>
</comment>
<dbReference type="InterPro" id="IPR006151">
    <property type="entry name" value="Shikm_DH/Glu-tRNA_Rdtase"/>
</dbReference>
<feature type="binding site" evidence="8 10">
    <location>
        <position position="110"/>
    </location>
    <ligand>
        <name>substrate</name>
    </ligand>
</feature>
<dbReference type="Pfam" id="PF05201">
    <property type="entry name" value="GlutR_N"/>
    <property type="match status" value="1"/>
</dbReference>
<dbReference type="EMBL" id="LGTQ01000006">
    <property type="protein sequence ID" value="KPM48898.1"/>
    <property type="molecule type" value="Genomic_DNA"/>
</dbReference>
<keyword evidence="5 8" id="KW-0560">Oxidoreductase</keyword>
<evidence type="ECO:0000256" key="4">
    <source>
        <dbReference type="ARBA" id="ARBA00022857"/>
    </source>
</evidence>
<dbReference type="InterPro" id="IPR036453">
    <property type="entry name" value="GluRdtase_dimer_dom_sf"/>
</dbReference>
<keyword evidence="4 8" id="KW-0521">NADP</keyword>
<dbReference type="AlphaFoldDB" id="A0A0P7C3K9"/>
<comment type="domain">
    <text evidence="8">Possesses an unusual extended V-shaped dimeric structure with each monomer consisting of three distinct domains arranged along a curved 'spinal' alpha-helix. The N-terminal catalytic domain specifically recognizes the glutamate moiety of the substrate. The second domain is the NADPH-binding domain, and the third C-terminal domain is responsible for dimerization.</text>
</comment>
<evidence type="ECO:0000259" key="15">
    <source>
        <dbReference type="Pfam" id="PF05201"/>
    </source>
</evidence>
<evidence type="ECO:0000256" key="9">
    <source>
        <dbReference type="PIRSR" id="PIRSR000445-1"/>
    </source>
</evidence>
<reference evidence="16 17" key="1">
    <citation type="submission" date="2015-07" db="EMBL/GenBank/DDBJ databases">
        <title>The draft genome sequence of Leadbetterella sp. JN14-9.</title>
        <authorList>
            <person name="Liu Y."/>
            <person name="Du J."/>
            <person name="Shao Z."/>
        </authorList>
    </citation>
    <scope>NUCLEOTIDE SEQUENCE [LARGE SCALE GENOMIC DNA]</scope>
    <source>
        <strain evidence="16 17">JN14-9</strain>
    </source>
</reference>
<dbReference type="PANTHER" id="PTHR43013">
    <property type="entry name" value="GLUTAMYL-TRNA REDUCTASE"/>
    <property type="match status" value="1"/>
</dbReference>
<comment type="catalytic activity">
    <reaction evidence="7 8 12">
        <text>(S)-4-amino-5-oxopentanoate + tRNA(Glu) + NADP(+) = L-glutamyl-tRNA(Glu) + NADPH + H(+)</text>
        <dbReference type="Rhea" id="RHEA:12344"/>
        <dbReference type="Rhea" id="RHEA-COMP:9663"/>
        <dbReference type="Rhea" id="RHEA-COMP:9680"/>
        <dbReference type="ChEBI" id="CHEBI:15378"/>
        <dbReference type="ChEBI" id="CHEBI:57501"/>
        <dbReference type="ChEBI" id="CHEBI:57783"/>
        <dbReference type="ChEBI" id="CHEBI:58349"/>
        <dbReference type="ChEBI" id="CHEBI:78442"/>
        <dbReference type="ChEBI" id="CHEBI:78520"/>
        <dbReference type="EC" id="1.2.1.70"/>
    </reaction>
</comment>
<dbReference type="EC" id="1.2.1.70" evidence="3 8"/>
<comment type="caution">
    <text evidence="8">Lacks conserved residue(s) required for the propagation of feature annotation.</text>
</comment>
<feature type="binding site" evidence="8 10">
    <location>
        <begin position="51"/>
        <end position="54"/>
    </location>
    <ligand>
        <name>substrate</name>
    </ligand>
</feature>
<feature type="domain" description="Tetrapyrrole biosynthesis glutamyl-tRNA reductase dimerisation" evidence="13">
    <location>
        <begin position="319"/>
        <end position="414"/>
    </location>
</feature>
<dbReference type="PIRSF" id="PIRSF000445">
    <property type="entry name" value="4pyrrol_synth_GluRdtase"/>
    <property type="match status" value="1"/>
</dbReference>
<dbReference type="GO" id="GO:0050661">
    <property type="term" value="F:NADP binding"/>
    <property type="evidence" value="ECO:0007669"/>
    <property type="project" value="InterPro"/>
</dbReference>
<protein>
    <recommendedName>
        <fullName evidence="3 8">Glutamyl-tRNA reductase</fullName>
        <shortName evidence="8">GluTR</shortName>
        <ecNumber evidence="3 8">1.2.1.70</ecNumber>
    </recommendedName>
</protein>
<feature type="binding site" evidence="8 10">
    <location>
        <begin position="115"/>
        <end position="117"/>
    </location>
    <ligand>
        <name>substrate</name>
    </ligand>
</feature>
<evidence type="ECO:0000313" key="17">
    <source>
        <dbReference type="Proteomes" id="UP000050454"/>
    </source>
</evidence>
<evidence type="ECO:0000256" key="3">
    <source>
        <dbReference type="ARBA" id="ARBA00012970"/>
    </source>
</evidence>
<dbReference type="Pfam" id="PF00745">
    <property type="entry name" value="GlutR_dimer"/>
    <property type="match status" value="1"/>
</dbReference>
<comment type="miscellaneous">
    <text evidence="8">During catalysis, the active site Cys acts as a nucleophile attacking the alpha-carbonyl group of tRNA-bound glutamate with the formation of a thioester intermediate between enzyme and glutamate, and the concomitant release of tRNA(Glu). The thioester intermediate is finally reduced by direct hydride transfer from NADPH, to form the product GSA.</text>
</comment>
<comment type="caution">
    <text evidence="16">The sequence shown here is derived from an EMBL/GenBank/DDBJ whole genome shotgun (WGS) entry which is preliminary data.</text>
</comment>
<dbReference type="STRING" id="1605367.AFM12_10100"/>
<dbReference type="OrthoDB" id="110209at2"/>
<proteinExistence type="inferred from homology"/>
<evidence type="ECO:0000256" key="5">
    <source>
        <dbReference type="ARBA" id="ARBA00023002"/>
    </source>
</evidence>
<dbReference type="InterPro" id="IPR015895">
    <property type="entry name" value="4pyrrol_synth_GluRdtase_N"/>
</dbReference>
<comment type="subunit">
    <text evidence="8">Homodimer.</text>
</comment>
<dbReference type="GO" id="GO:0008883">
    <property type="term" value="F:glutamyl-tRNA reductase activity"/>
    <property type="evidence" value="ECO:0007669"/>
    <property type="project" value="UniProtKB-UniRule"/>
</dbReference>
<dbReference type="PANTHER" id="PTHR43013:SF1">
    <property type="entry name" value="GLUTAMYL-TRNA REDUCTASE"/>
    <property type="match status" value="1"/>
</dbReference>
<dbReference type="InterPro" id="IPR036343">
    <property type="entry name" value="GluRdtase_N_sf"/>
</dbReference>
<dbReference type="Gene3D" id="3.40.50.720">
    <property type="entry name" value="NAD(P)-binding Rossmann-like Domain"/>
    <property type="match status" value="1"/>
</dbReference>